<gene>
    <name evidence="14 16" type="primary">rlmN</name>
    <name evidence="16" type="ORF">CRI93_06690</name>
</gene>
<evidence type="ECO:0000256" key="12">
    <source>
        <dbReference type="ARBA" id="ARBA00023014"/>
    </source>
</evidence>
<name>A0A2H3NMB1_9BACT</name>
<dbReference type="PIRSF" id="PIRSF006004">
    <property type="entry name" value="CHP00048"/>
    <property type="match status" value="1"/>
</dbReference>
<dbReference type="Gene3D" id="1.10.150.530">
    <property type="match status" value="1"/>
</dbReference>
<feature type="domain" description="Radical SAM core" evidence="15">
    <location>
        <begin position="105"/>
        <end position="341"/>
    </location>
</feature>
<evidence type="ECO:0000256" key="6">
    <source>
        <dbReference type="ARBA" id="ARBA00022603"/>
    </source>
</evidence>
<dbReference type="Pfam" id="PF04055">
    <property type="entry name" value="Radical_SAM"/>
    <property type="match status" value="1"/>
</dbReference>
<comment type="catalytic activity">
    <reaction evidence="14">
        <text>adenosine(2503) in 23S rRNA + 2 reduced [2Fe-2S]-[ferredoxin] + 2 S-adenosyl-L-methionine = 2-methyladenosine(2503) in 23S rRNA + 5'-deoxyadenosine + L-methionine + 2 oxidized [2Fe-2S]-[ferredoxin] + S-adenosyl-L-homocysteine</text>
        <dbReference type="Rhea" id="RHEA:42916"/>
        <dbReference type="Rhea" id="RHEA-COMP:10000"/>
        <dbReference type="Rhea" id="RHEA-COMP:10001"/>
        <dbReference type="Rhea" id="RHEA-COMP:10152"/>
        <dbReference type="Rhea" id="RHEA-COMP:10282"/>
        <dbReference type="ChEBI" id="CHEBI:17319"/>
        <dbReference type="ChEBI" id="CHEBI:33737"/>
        <dbReference type="ChEBI" id="CHEBI:33738"/>
        <dbReference type="ChEBI" id="CHEBI:57844"/>
        <dbReference type="ChEBI" id="CHEBI:57856"/>
        <dbReference type="ChEBI" id="CHEBI:59789"/>
        <dbReference type="ChEBI" id="CHEBI:74411"/>
        <dbReference type="ChEBI" id="CHEBI:74497"/>
        <dbReference type="EC" id="2.1.1.192"/>
    </reaction>
</comment>
<dbReference type="EC" id="2.1.1.192" evidence="14"/>
<keyword evidence="11 14" id="KW-0408">Iron</keyword>
<evidence type="ECO:0000256" key="8">
    <source>
        <dbReference type="ARBA" id="ARBA00022691"/>
    </source>
</evidence>
<dbReference type="InterPro" id="IPR048641">
    <property type="entry name" value="RlmN_N"/>
</dbReference>
<dbReference type="GO" id="GO:0000049">
    <property type="term" value="F:tRNA binding"/>
    <property type="evidence" value="ECO:0007669"/>
    <property type="project" value="UniProtKB-UniRule"/>
</dbReference>
<dbReference type="AlphaFoldDB" id="A0A2H3NMB1"/>
<dbReference type="NCBIfam" id="TIGR00048">
    <property type="entry name" value="rRNA_mod_RlmN"/>
    <property type="match status" value="1"/>
</dbReference>
<feature type="binding site" evidence="14">
    <location>
        <position position="303"/>
    </location>
    <ligand>
        <name>S-adenosyl-L-methionine</name>
        <dbReference type="ChEBI" id="CHEBI:59789"/>
    </ligand>
</feature>
<protein>
    <recommendedName>
        <fullName evidence="14">Probable dual-specificity RNA methyltransferase RlmN</fullName>
        <ecNumber evidence="14">2.1.1.192</ecNumber>
    </recommendedName>
    <alternativeName>
        <fullName evidence="14">23S rRNA (adenine(2503)-C(2))-methyltransferase</fullName>
    </alternativeName>
    <alternativeName>
        <fullName evidence="14">23S rRNA m2A2503 methyltransferase</fullName>
    </alternativeName>
    <alternativeName>
        <fullName evidence="14">Ribosomal RNA large subunit methyltransferase N</fullName>
    </alternativeName>
    <alternativeName>
        <fullName evidence="14">tRNA (adenine(37)-C(2))-methyltransferase</fullName>
    </alternativeName>
    <alternativeName>
        <fullName evidence="14">tRNA m2A37 methyltransferase</fullName>
    </alternativeName>
</protein>
<feature type="active site" description="Proton acceptor" evidence="14">
    <location>
        <position position="93"/>
    </location>
</feature>
<dbReference type="PANTHER" id="PTHR30544:SF5">
    <property type="entry name" value="RADICAL SAM CORE DOMAIN-CONTAINING PROTEIN"/>
    <property type="match status" value="1"/>
</dbReference>
<keyword evidence="10 14" id="KW-0479">Metal-binding</keyword>
<dbReference type="InterPro" id="IPR058240">
    <property type="entry name" value="rSAM_sf"/>
</dbReference>
<keyword evidence="17" id="KW-1185">Reference proteome</keyword>
<evidence type="ECO:0000256" key="2">
    <source>
        <dbReference type="ARBA" id="ARBA00007544"/>
    </source>
</evidence>
<evidence type="ECO:0000256" key="1">
    <source>
        <dbReference type="ARBA" id="ARBA00004496"/>
    </source>
</evidence>
<dbReference type="FunFam" id="3.20.20.70:FF:000014">
    <property type="entry name" value="Probable dual-specificity RNA methyltransferase RlmN"/>
    <property type="match status" value="1"/>
</dbReference>
<evidence type="ECO:0000256" key="14">
    <source>
        <dbReference type="HAMAP-Rule" id="MF_01849"/>
    </source>
</evidence>
<dbReference type="GO" id="GO:0046872">
    <property type="term" value="F:metal ion binding"/>
    <property type="evidence" value="ECO:0007669"/>
    <property type="project" value="UniProtKB-KW"/>
</dbReference>
<dbReference type="InterPro" id="IPR004383">
    <property type="entry name" value="rRNA_lsu_MTrfase_RlmN/Cfr"/>
</dbReference>
<sequence>MADRVDLKTMGRTDLESFVETLDEPSYRGRQLYNWIYARGETDFAEMTSLSKSLRSRLGEVAQVSSITVKRMQQSDDGTSKALFTLPSRREAETVLIPSFDALGTAQRLTVCVSSQVGCAMGCSFCATGLMGFQENLSPGAIYDQVWVMNQEAQERYGRAVSNVVFMGMGEPLLNYDAVLQSVALLTDEDTLNMSPRRITISTVGLARRIRDLADDDPRTNLAVSLHAPTDEQRSAIMPVNQSEKTSLDALEAAIRYYADTTGRPITYEYCLFEGVNDAVEDAKNLAEITRWAPSKVNILMYNPVPSLPFERTTTEQLNRFVQALVEEGVTVTVRQSRGQDIDAACGQLANA</sequence>
<proteinExistence type="inferred from homology"/>
<evidence type="ECO:0000256" key="4">
    <source>
        <dbReference type="ARBA" id="ARBA00022490"/>
    </source>
</evidence>
<dbReference type="SFLD" id="SFLDG01062">
    <property type="entry name" value="methyltransferase_(Class_A)"/>
    <property type="match status" value="1"/>
</dbReference>
<dbReference type="HAMAP" id="MF_01849">
    <property type="entry name" value="RNA_methyltr_RlmN"/>
    <property type="match status" value="1"/>
</dbReference>
<evidence type="ECO:0000313" key="17">
    <source>
        <dbReference type="Proteomes" id="UP000221024"/>
    </source>
</evidence>
<comment type="subcellular location">
    <subcellularLocation>
        <location evidence="1 14">Cytoplasm</location>
    </subcellularLocation>
</comment>
<feature type="binding site" evidence="14">
    <location>
        <begin position="170"/>
        <end position="171"/>
    </location>
    <ligand>
        <name>S-adenosyl-L-methionine</name>
        <dbReference type="ChEBI" id="CHEBI:59789"/>
    </ligand>
</feature>
<dbReference type="PROSITE" id="PS51918">
    <property type="entry name" value="RADICAL_SAM"/>
    <property type="match status" value="1"/>
</dbReference>
<comment type="function">
    <text evidence="14">Specifically methylates position 2 of adenine 2503 in 23S rRNA and position 2 of adenine 37 in tRNAs.</text>
</comment>
<dbReference type="GO" id="GO:0030488">
    <property type="term" value="P:tRNA methylation"/>
    <property type="evidence" value="ECO:0007669"/>
    <property type="project" value="UniProtKB-UniRule"/>
</dbReference>
<feature type="binding site" evidence="14">
    <location>
        <position position="126"/>
    </location>
    <ligand>
        <name>[4Fe-4S] cluster</name>
        <dbReference type="ChEBI" id="CHEBI:49883"/>
        <note>4Fe-4S-S-AdoMet</note>
    </ligand>
</feature>
<dbReference type="CDD" id="cd01335">
    <property type="entry name" value="Radical_SAM"/>
    <property type="match status" value="1"/>
</dbReference>
<comment type="cofactor">
    <cofactor evidence="14">
        <name>[4Fe-4S] cluster</name>
        <dbReference type="ChEBI" id="CHEBI:49883"/>
    </cofactor>
    <text evidence="14">Binds 1 [4Fe-4S] cluster. The cluster is coordinated with 3 cysteines and an exchangeable S-adenosyl-L-methionine.</text>
</comment>
<keyword evidence="9 14" id="KW-0819">tRNA processing</keyword>
<keyword evidence="12 14" id="KW-0411">Iron-sulfur</keyword>
<keyword evidence="5 14" id="KW-0698">rRNA processing</keyword>
<dbReference type="SFLD" id="SFLDF00275">
    <property type="entry name" value="adenosine_C2_methyltransferase"/>
    <property type="match status" value="1"/>
</dbReference>
<dbReference type="InterPro" id="IPR007197">
    <property type="entry name" value="rSAM"/>
</dbReference>
<dbReference type="InterPro" id="IPR040072">
    <property type="entry name" value="Methyltransferase_A"/>
</dbReference>
<dbReference type="EMBL" id="PDEP01000005">
    <property type="protein sequence ID" value="PEN07664.1"/>
    <property type="molecule type" value="Genomic_DNA"/>
</dbReference>
<accession>A0A2H3NMB1</accession>
<evidence type="ECO:0000256" key="3">
    <source>
        <dbReference type="ARBA" id="ARBA00022485"/>
    </source>
</evidence>
<comment type="caution">
    <text evidence="14">Lacks conserved residue(s) required for the propagation of feature annotation.</text>
</comment>
<dbReference type="InterPro" id="IPR027492">
    <property type="entry name" value="RNA_MTrfase_RlmN"/>
</dbReference>
<dbReference type="Gene3D" id="3.20.20.70">
    <property type="entry name" value="Aldolase class I"/>
    <property type="match status" value="1"/>
</dbReference>
<comment type="catalytic activity">
    <reaction evidence="14">
        <text>adenosine(37) in tRNA + 2 reduced [2Fe-2S]-[ferredoxin] + 2 S-adenosyl-L-methionine = 2-methyladenosine(37) in tRNA + 5'-deoxyadenosine + L-methionine + 2 oxidized [2Fe-2S]-[ferredoxin] + S-adenosyl-L-homocysteine</text>
        <dbReference type="Rhea" id="RHEA:43332"/>
        <dbReference type="Rhea" id="RHEA-COMP:10000"/>
        <dbReference type="Rhea" id="RHEA-COMP:10001"/>
        <dbReference type="Rhea" id="RHEA-COMP:10162"/>
        <dbReference type="Rhea" id="RHEA-COMP:10485"/>
        <dbReference type="ChEBI" id="CHEBI:17319"/>
        <dbReference type="ChEBI" id="CHEBI:33737"/>
        <dbReference type="ChEBI" id="CHEBI:33738"/>
        <dbReference type="ChEBI" id="CHEBI:57844"/>
        <dbReference type="ChEBI" id="CHEBI:57856"/>
        <dbReference type="ChEBI" id="CHEBI:59789"/>
        <dbReference type="ChEBI" id="CHEBI:74411"/>
        <dbReference type="ChEBI" id="CHEBI:74497"/>
        <dbReference type="EC" id="2.1.1.192"/>
    </reaction>
</comment>
<dbReference type="GO" id="GO:0002935">
    <property type="term" value="F:tRNA (adenine(37)-C2)-methyltransferase activity"/>
    <property type="evidence" value="ECO:0007669"/>
    <property type="project" value="UniProtKB-UniRule"/>
</dbReference>
<dbReference type="GO" id="GO:0070040">
    <property type="term" value="F:rRNA (adenine(2503)-C2-)-methyltransferase activity"/>
    <property type="evidence" value="ECO:0007669"/>
    <property type="project" value="UniProtKB-UniRule"/>
</dbReference>
<comment type="miscellaneous">
    <text evidence="14">Reaction proceeds by a ping-pong mechanism involving intermediate methylation of a conserved cysteine residue.</text>
</comment>
<evidence type="ECO:0000259" key="15">
    <source>
        <dbReference type="PROSITE" id="PS51918"/>
    </source>
</evidence>
<comment type="caution">
    <text evidence="16">The sequence shown here is derived from an EMBL/GenBank/DDBJ whole genome shotgun (WGS) entry which is preliminary data.</text>
</comment>
<dbReference type="SFLD" id="SFLDS00029">
    <property type="entry name" value="Radical_SAM"/>
    <property type="match status" value="1"/>
</dbReference>
<feature type="binding site" evidence="14">
    <location>
        <begin position="225"/>
        <end position="227"/>
    </location>
    <ligand>
        <name>S-adenosyl-L-methionine</name>
        <dbReference type="ChEBI" id="CHEBI:59789"/>
    </ligand>
</feature>
<feature type="binding site" evidence="14">
    <location>
        <position position="119"/>
    </location>
    <ligand>
        <name>[4Fe-4S] cluster</name>
        <dbReference type="ChEBI" id="CHEBI:49883"/>
        <note>4Fe-4S-S-AdoMet</note>
    </ligand>
</feature>
<dbReference type="RefSeq" id="WP_098061853.1">
    <property type="nucleotide sequence ID" value="NZ_PDEP01000005.1"/>
</dbReference>
<evidence type="ECO:0000313" key="16">
    <source>
        <dbReference type="EMBL" id="PEN07664.1"/>
    </source>
</evidence>
<keyword evidence="8 14" id="KW-0949">S-adenosyl-L-methionine</keyword>
<keyword evidence="3 14" id="KW-0004">4Fe-4S</keyword>
<evidence type="ECO:0000256" key="10">
    <source>
        <dbReference type="ARBA" id="ARBA00022723"/>
    </source>
</evidence>
<dbReference type="GO" id="GO:0019843">
    <property type="term" value="F:rRNA binding"/>
    <property type="evidence" value="ECO:0007669"/>
    <property type="project" value="UniProtKB-UniRule"/>
</dbReference>
<dbReference type="PANTHER" id="PTHR30544">
    <property type="entry name" value="23S RRNA METHYLTRANSFERASE"/>
    <property type="match status" value="1"/>
</dbReference>
<evidence type="ECO:0000256" key="5">
    <source>
        <dbReference type="ARBA" id="ARBA00022552"/>
    </source>
</evidence>
<keyword evidence="4 14" id="KW-0963">Cytoplasm</keyword>
<dbReference type="OrthoDB" id="9793973at2"/>
<feature type="binding site" evidence="14">
    <location>
        <position position="202"/>
    </location>
    <ligand>
        <name>S-adenosyl-L-methionine</name>
        <dbReference type="ChEBI" id="CHEBI:59789"/>
    </ligand>
</feature>
<dbReference type="Pfam" id="PF21016">
    <property type="entry name" value="RlmN_N"/>
    <property type="match status" value="1"/>
</dbReference>
<dbReference type="GO" id="GO:0070475">
    <property type="term" value="P:rRNA base methylation"/>
    <property type="evidence" value="ECO:0007669"/>
    <property type="project" value="UniProtKB-UniRule"/>
</dbReference>
<keyword evidence="7 14" id="KW-0808">Transferase</keyword>
<dbReference type="InterPro" id="IPR013785">
    <property type="entry name" value="Aldolase_TIM"/>
</dbReference>
<keyword evidence="6 14" id="KW-0489">Methyltransferase</keyword>
<evidence type="ECO:0000256" key="11">
    <source>
        <dbReference type="ARBA" id="ARBA00023004"/>
    </source>
</evidence>
<reference evidence="16 17" key="1">
    <citation type="submission" date="2017-10" db="EMBL/GenBank/DDBJ databases">
        <title>Draft genome of Longimonas halophila.</title>
        <authorList>
            <person name="Goh K.M."/>
            <person name="Shamsir M.S."/>
            <person name="Lim S.W."/>
        </authorList>
    </citation>
    <scope>NUCLEOTIDE SEQUENCE [LARGE SCALE GENOMIC DNA]</scope>
    <source>
        <strain evidence="16 17">KCTC 42399</strain>
    </source>
</reference>
<feature type="binding site" evidence="14">
    <location>
        <position position="123"/>
    </location>
    <ligand>
        <name>[4Fe-4S] cluster</name>
        <dbReference type="ChEBI" id="CHEBI:49883"/>
        <note>4Fe-4S-S-AdoMet</note>
    </ligand>
</feature>
<dbReference type="GO" id="GO:0051539">
    <property type="term" value="F:4 iron, 4 sulfur cluster binding"/>
    <property type="evidence" value="ECO:0007669"/>
    <property type="project" value="UniProtKB-UniRule"/>
</dbReference>
<dbReference type="Proteomes" id="UP000221024">
    <property type="component" value="Unassembled WGS sequence"/>
</dbReference>
<organism evidence="16 17">
    <name type="scientific">Longimonas halophila</name>
    <dbReference type="NCBI Taxonomy" id="1469170"/>
    <lineage>
        <taxon>Bacteria</taxon>
        <taxon>Pseudomonadati</taxon>
        <taxon>Rhodothermota</taxon>
        <taxon>Rhodothermia</taxon>
        <taxon>Rhodothermales</taxon>
        <taxon>Salisaetaceae</taxon>
        <taxon>Longimonas</taxon>
    </lineage>
</organism>
<keyword evidence="13 14" id="KW-1015">Disulfide bond</keyword>
<evidence type="ECO:0000256" key="7">
    <source>
        <dbReference type="ARBA" id="ARBA00022679"/>
    </source>
</evidence>
<feature type="active site" description="S-methylcysteine intermediate" evidence="14">
    <location>
        <position position="346"/>
    </location>
</feature>
<dbReference type="GO" id="GO:0005737">
    <property type="term" value="C:cytoplasm"/>
    <property type="evidence" value="ECO:0007669"/>
    <property type="project" value="UniProtKB-SubCell"/>
</dbReference>
<dbReference type="SUPFAM" id="SSF102114">
    <property type="entry name" value="Radical SAM enzymes"/>
    <property type="match status" value="1"/>
</dbReference>
<evidence type="ECO:0000256" key="9">
    <source>
        <dbReference type="ARBA" id="ARBA00022694"/>
    </source>
</evidence>
<comment type="similarity">
    <text evidence="2 14">Belongs to the radical SAM superfamily. RlmN family.</text>
</comment>
<evidence type="ECO:0000256" key="13">
    <source>
        <dbReference type="ARBA" id="ARBA00023157"/>
    </source>
</evidence>